<dbReference type="KEGG" id="rvi:RVIR1_06020"/>
<proteinExistence type="predicted"/>
<dbReference type="Pfam" id="PF02636">
    <property type="entry name" value="Methyltransf_28"/>
    <property type="match status" value="1"/>
</dbReference>
<keyword evidence="4" id="KW-1185">Reference proteome</keyword>
<evidence type="ECO:0000256" key="2">
    <source>
        <dbReference type="ARBA" id="ARBA00022679"/>
    </source>
</evidence>
<dbReference type="SUPFAM" id="SSF53335">
    <property type="entry name" value="S-adenosyl-L-methionine-dependent methyltransferases"/>
    <property type="match status" value="1"/>
</dbReference>
<dbReference type="GO" id="GO:0032259">
    <property type="term" value="P:methylation"/>
    <property type="evidence" value="ECO:0007669"/>
    <property type="project" value="UniProtKB-KW"/>
</dbReference>
<evidence type="ECO:0000313" key="4">
    <source>
        <dbReference type="Proteomes" id="UP000282483"/>
    </source>
</evidence>
<evidence type="ECO:0008006" key="5">
    <source>
        <dbReference type="Google" id="ProtNLM"/>
    </source>
</evidence>
<dbReference type="AlphaFoldDB" id="A0A2Z5UVV1"/>
<dbReference type="EMBL" id="AP018005">
    <property type="protein sequence ID" value="BBB15103.1"/>
    <property type="molecule type" value="Genomic_DNA"/>
</dbReference>
<sequence>MTTKTLSCLPSLNSTHQAQSEALRQLIIHAIQQDKTQSISFARFMELALYEPQLGYYTASLNKLGEQGDFVTAPEISPLFAQCLGQQCQEVLGQLGGGDILEIGAGTGKMAQDLLLFLEKKGALPIQYKILEISPDLKQRQQHKLKSQIPHLFPLIEWLDDWPDRPLTGVIIANEVVDALPVHKFLWTENSIQEMRVVHTENNFTWHYAPLASVQQTSRLAQLKLNYFNETVRYESEVCLGLSDWMRKLSAALQRGLILIIDYGFPAHEYYHPDRRLGTSMCYYQHRGHSNPFVLVGLQDLTASVDFSLLARYAVETGLDLAGFTSQAAFLINSGLLQHMEECYNIIAAVDLNRQVHCLTSPNEMGELIKVIGLTRGYQTTLQGFLQYDKRARL</sequence>
<keyword evidence="1" id="KW-0489">Methyltransferase</keyword>
<dbReference type="InterPro" id="IPR003788">
    <property type="entry name" value="NDUFAF7"/>
</dbReference>
<dbReference type="OrthoDB" id="9794208at2"/>
<accession>A0A2Z5UVV1</accession>
<organism evidence="3 4">
    <name type="scientific">Candidatus Rickettsiella viridis</name>
    <dbReference type="NCBI Taxonomy" id="676208"/>
    <lineage>
        <taxon>Bacteria</taxon>
        <taxon>Pseudomonadati</taxon>
        <taxon>Pseudomonadota</taxon>
        <taxon>Gammaproteobacteria</taxon>
        <taxon>Legionellales</taxon>
        <taxon>Coxiellaceae</taxon>
        <taxon>Rickettsiella</taxon>
    </lineage>
</organism>
<dbReference type="Proteomes" id="UP000282483">
    <property type="component" value="Chromosome"/>
</dbReference>
<dbReference type="InterPro" id="IPR029063">
    <property type="entry name" value="SAM-dependent_MTases_sf"/>
</dbReference>
<dbReference type="GO" id="GO:0035243">
    <property type="term" value="F:protein-arginine omega-N symmetric methyltransferase activity"/>
    <property type="evidence" value="ECO:0007669"/>
    <property type="project" value="TreeGrafter"/>
</dbReference>
<dbReference type="RefSeq" id="WP_126322591.1">
    <property type="nucleotide sequence ID" value="NZ_AP018005.1"/>
</dbReference>
<gene>
    <name evidence="3" type="ORF">RVIR1_06020</name>
</gene>
<name>A0A2Z5UVV1_9COXI</name>
<evidence type="ECO:0000313" key="3">
    <source>
        <dbReference type="EMBL" id="BBB15103.1"/>
    </source>
</evidence>
<dbReference type="PANTHER" id="PTHR12049">
    <property type="entry name" value="PROTEIN ARGININE METHYLTRANSFERASE NDUFAF7, MITOCHONDRIAL"/>
    <property type="match status" value="1"/>
</dbReference>
<dbReference type="Gene3D" id="3.40.50.12710">
    <property type="match status" value="1"/>
</dbReference>
<evidence type="ECO:0000256" key="1">
    <source>
        <dbReference type="ARBA" id="ARBA00022603"/>
    </source>
</evidence>
<reference evidence="3 4" key="1">
    <citation type="submission" date="2017-03" db="EMBL/GenBank/DDBJ databases">
        <title>The genome sequence of Candidatus Rickettsiella viridis.</title>
        <authorList>
            <person name="Nikoh N."/>
            <person name="Tsuchida T."/>
            <person name="Yamaguchi K."/>
            <person name="Maeda T."/>
            <person name="Shigenobu S."/>
            <person name="Fukatsu T."/>
        </authorList>
    </citation>
    <scope>NUCLEOTIDE SEQUENCE [LARGE SCALE GENOMIC DNA]</scope>
    <source>
        <strain evidence="3 4">Ap-RA04</strain>
    </source>
</reference>
<protein>
    <recommendedName>
        <fullName evidence="5">SAM-dependent methyltransferase</fullName>
    </recommendedName>
</protein>
<dbReference type="InterPro" id="IPR038375">
    <property type="entry name" value="NDUFAF7_sf"/>
</dbReference>
<keyword evidence="2" id="KW-0808">Transferase</keyword>
<dbReference type="PANTHER" id="PTHR12049:SF7">
    <property type="entry name" value="PROTEIN ARGININE METHYLTRANSFERASE NDUFAF7, MITOCHONDRIAL"/>
    <property type="match status" value="1"/>
</dbReference>